<accession>A0A6J5L5B4</accession>
<evidence type="ECO:0000313" key="2">
    <source>
        <dbReference type="EMBL" id="CAB4129928.1"/>
    </source>
</evidence>
<protein>
    <submittedName>
        <fullName evidence="2">Uncharacterized protein</fullName>
    </submittedName>
</protein>
<proteinExistence type="predicted"/>
<keyword evidence="1" id="KW-0812">Transmembrane</keyword>
<organism evidence="2">
    <name type="scientific">uncultured Caudovirales phage</name>
    <dbReference type="NCBI Taxonomy" id="2100421"/>
    <lineage>
        <taxon>Viruses</taxon>
        <taxon>Duplodnaviria</taxon>
        <taxon>Heunggongvirae</taxon>
        <taxon>Uroviricota</taxon>
        <taxon>Caudoviricetes</taxon>
        <taxon>Peduoviridae</taxon>
        <taxon>Maltschvirus</taxon>
        <taxon>Maltschvirus maltsch</taxon>
    </lineage>
</organism>
<evidence type="ECO:0000256" key="1">
    <source>
        <dbReference type="SAM" id="Phobius"/>
    </source>
</evidence>
<name>A0A6J5L5B4_9CAUD</name>
<dbReference type="EMBL" id="LR796235">
    <property type="protein sequence ID" value="CAB4129928.1"/>
    <property type="molecule type" value="Genomic_DNA"/>
</dbReference>
<gene>
    <name evidence="2" type="ORF">UFOVP117_169</name>
</gene>
<keyword evidence="1" id="KW-0472">Membrane</keyword>
<feature type="transmembrane region" description="Helical" evidence="1">
    <location>
        <begin position="68"/>
        <end position="86"/>
    </location>
</feature>
<sequence>MKLILGMLVGLLAQVLTFLQLQGRWKFEWMKNHQWLVVLMGIPISILFMTSVGLMVEHFNGQLWPSRLIGFVLGTIMFTILSITLFGEPITVKTGVCLGLSFLILMVQLFWK</sequence>
<feature type="transmembrane region" description="Helical" evidence="1">
    <location>
        <begin position="33"/>
        <end position="56"/>
    </location>
</feature>
<keyword evidence="1" id="KW-1133">Transmembrane helix</keyword>
<reference evidence="2" key="1">
    <citation type="submission" date="2020-04" db="EMBL/GenBank/DDBJ databases">
        <authorList>
            <person name="Chiriac C."/>
            <person name="Salcher M."/>
            <person name="Ghai R."/>
            <person name="Kavagutti S V."/>
        </authorList>
    </citation>
    <scope>NUCLEOTIDE SEQUENCE</scope>
</reference>
<feature type="transmembrane region" description="Helical" evidence="1">
    <location>
        <begin position="92"/>
        <end position="111"/>
    </location>
</feature>